<dbReference type="OrthoDB" id="432285at2759"/>
<sequence>MSDFSRVLRKCNARYASCFELCLWHVLALFKERLDSVGTRVEAAVAAEPVPTTWEWTILNPNAKFKANCGCPLVSTPFSLAGFEGMRAIFTPGTLWLNAQPKDPKKQRKEKVWPKACRYGSLQLKFSERPNAKQIKIYFTIGSCRLGPLAASVEHCTSQVCELSMDWRSHIDKAGSALTIGVEVWAD</sequence>
<keyword evidence="2" id="KW-1185">Reference proteome</keyword>
<accession>A0A812IB73</accession>
<evidence type="ECO:0000313" key="2">
    <source>
        <dbReference type="Proteomes" id="UP000604046"/>
    </source>
</evidence>
<dbReference type="AlphaFoldDB" id="A0A812IB73"/>
<organism evidence="1 2">
    <name type="scientific">Symbiodinium natans</name>
    <dbReference type="NCBI Taxonomy" id="878477"/>
    <lineage>
        <taxon>Eukaryota</taxon>
        <taxon>Sar</taxon>
        <taxon>Alveolata</taxon>
        <taxon>Dinophyceae</taxon>
        <taxon>Suessiales</taxon>
        <taxon>Symbiodiniaceae</taxon>
        <taxon>Symbiodinium</taxon>
    </lineage>
</organism>
<dbReference type="EMBL" id="CAJNDS010000236">
    <property type="protein sequence ID" value="CAE7031859.1"/>
    <property type="molecule type" value="Genomic_DNA"/>
</dbReference>
<name>A0A812IB73_9DINO</name>
<evidence type="ECO:0000313" key="1">
    <source>
        <dbReference type="EMBL" id="CAE7031859.1"/>
    </source>
</evidence>
<dbReference type="Proteomes" id="UP000604046">
    <property type="component" value="Unassembled WGS sequence"/>
</dbReference>
<comment type="caution">
    <text evidence="1">The sequence shown here is derived from an EMBL/GenBank/DDBJ whole genome shotgun (WGS) entry which is preliminary data.</text>
</comment>
<protein>
    <submittedName>
        <fullName evidence="1">Uncharacterized protein</fullName>
    </submittedName>
</protein>
<proteinExistence type="predicted"/>
<reference evidence="1" key="1">
    <citation type="submission" date="2021-02" db="EMBL/GenBank/DDBJ databases">
        <authorList>
            <person name="Dougan E. K."/>
            <person name="Rhodes N."/>
            <person name="Thang M."/>
            <person name="Chan C."/>
        </authorList>
    </citation>
    <scope>NUCLEOTIDE SEQUENCE</scope>
</reference>
<gene>
    <name evidence="1" type="ORF">SNAT2548_LOCUS3829</name>
</gene>